<dbReference type="STRING" id="913774.A0A0C3CVV3"/>
<feature type="non-terminal residue" evidence="3">
    <location>
        <position position="1"/>
    </location>
</feature>
<dbReference type="AlphaFoldDB" id="A0A0C3CVV3"/>
<dbReference type="InterPro" id="IPR029058">
    <property type="entry name" value="AB_hydrolase_fold"/>
</dbReference>
<dbReference type="GO" id="GO:0016787">
    <property type="term" value="F:hydrolase activity"/>
    <property type="evidence" value="ECO:0007669"/>
    <property type="project" value="UniProtKB-KW"/>
</dbReference>
<evidence type="ECO:0000313" key="3">
    <source>
        <dbReference type="EMBL" id="KIM93847.1"/>
    </source>
</evidence>
<dbReference type="SUPFAM" id="SSF53474">
    <property type="entry name" value="alpha/beta-Hydrolases"/>
    <property type="match status" value="1"/>
</dbReference>
<gene>
    <name evidence="3" type="ORF">OIDMADRAFT_136842</name>
</gene>
<evidence type="ECO:0000259" key="2">
    <source>
        <dbReference type="Pfam" id="PF07859"/>
    </source>
</evidence>
<dbReference type="Gene3D" id="3.40.50.1820">
    <property type="entry name" value="alpha/beta hydrolase"/>
    <property type="match status" value="1"/>
</dbReference>
<keyword evidence="4" id="KW-1185">Reference proteome</keyword>
<dbReference type="InterPro" id="IPR050300">
    <property type="entry name" value="GDXG_lipolytic_enzyme"/>
</dbReference>
<proteinExistence type="predicted"/>
<sequence>VEKTLGTRPLLTGTIAELHEQFMALSSLTTSPQRPLYDFIDIGDDIADGIPIRIRSKVFTAGTSAGGGLALNVTDALIEEGHGSYVQGVVAIVPITAYPSSVPVEYKSQYTSYEENGSGVPIIDASTMKTLFEAAGCKYDDPRTFVTLSQNLSQFPPTYISTCGKDPLRDDGKVLEAMLKKLDVKTRSDHYSGVPHSFWLFPNMHGEDVLANAVSGAQWILSNLTQL</sequence>
<dbReference type="Pfam" id="PF07859">
    <property type="entry name" value="Abhydrolase_3"/>
    <property type="match status" value="1"/>
</dbReference>
<keyword evidence="1" id="KW-0378">Hydrolase</keyword>
<feature type="domain" description="Alpha/beta hydrolase fold-3" evidence="2">
    <location>
        <begin position="56"/>
        <end position="199"/>
    </location>
</feature>
<dbReference type="PANTHER" id="PTHR48081">
    <property type="entry name" value="AB HYDROLASE SUPERFAMILY PROTEIN C4A8.06C"/>
    <property type="match status" value="1"/>
</dbReference>
<dbReference type="InParanoid" id="A0A0C3CVV3"/>
<accession>A0A0C3CVV3</accession>
<dbReference type="PANTHER" id="PTHR48081:SF8">
    <property type="entry name" value="ALPHA_BETA HYDROLASE FOLD-3 DOMAIN-CONTAINING PROTEIN-RELATED"/>
    <property type="match status" value="1"/>
</dbReference>
<organism evidence="3 4">
    <name type="scientific">Oidiodendron maius (strain Zn)</name>
    <dbReference type="NCBI Taxonomy" id="913774"/>
    <lineage>
        <taxon>Eukaryota</taxon>
        <taxon>Fungi</taxon>
        <taxon>Dikarya</taxon>
        <taxon>Ascomycota</taxon>
        <taxon>Pezizomycotina</taxon>
        <taxon>Leotiomycetes</taxon>
        <taxon>Leotiomycetes incertae sedis</taxon>
        <taxon>Myxotrichaceae</taxon>
        <taxon>Oidiodendron</taxon>
    </lineage>
</organism>
<evidence type="ECO:0000313" key="4">
    <source>
        <dbReference type="Proteomes" id="UP000054321"/>
    </source>
</evidence>
<protein>
    <recommendedName>
        <fullName evidence="2">Alpha/beta hydrolase fold-3 domain-containing protein</fullName>
    </recommendedName>
</protein>
<dbReference type="InterPro" id="IPR013094">
    <property type="entry name" value="AB_hydrolase_3"/>
</dbReference>
<reference evidence="3 4" key="1">
    <citation type="submission" date="2014-04" db="EMBL/GenBank/DDBJ databases">
        <authorList>
            <consortium name="DOE Joint Genome Institute"/>
            <person name="Kuo A."/>
            <person name="Martino E."/>
            <person name="Perotto S."/>
            <person name="Kohler A."/>
            <person name="Nagy L.G."/>
            <person name="Floudas D."/>
            <person name="Copeland A."/>
            <person name="Barry K.W."/>
            <person name="Cichocki N."/>
            <person name="Veneault-Fourrey C."/>
            <person name="LaButti K."/>
            <person name="Lindquist E.A."/>
            <person name="Lipzen A."/>
            <person name="Lundell T."/>
            <person name="Morin E."/>
            <person name="Murat C."/>
            <person name="Sun H."/>
            <person name="Tunlid A."/>
            <person name="Henrissat B."/>
            <person name="Grigoriev I.V."/>
            <person name="Hibbett D.S."/>
            <person name="Martin F."/>
            <person name="Nordberg H.P."/>
            <person name="Cantor M.N."/>
            <person name="Hua S.X."/>
        </authorList>
    </citation>
    <scope>NUCLEOTIDE SEQUENCE [LARGE SCALE GENOMIC DNA]</scope>
    <source>
        <strain evidence="3 4">Zn</strain>
    </source>
</reference>
<dbReference type="OrthoDB" id="408631at2759"/>
<dbReference type="EMBL" id="KN832892">
    <property type="protein sequence ID" value="KIM93847.1"/>
    <property type="molecule type" value="Genomic_DNA"/>
</dbReference>
<evidence type="ECO:0000256" key="1">
    <source>
        <dbReference type="ARBA" id="ARBA00022801"/>
    </source>
</evidence>
<dbReference type="HOGENOM" id="CLU_012494_6_3_1"/>
<dbReference type="Proteomes" id="UP000054321">
    <property type="component" value="Unassembled WGS sequence"/>
</dbReference>
<reference evidence="4" key="2">
    <citation type="submission" date="2015-01" db="EMBL/GenBank/DDBJ databases">
        <title>Evolutionary Origins and Diversification of the Mycorrhizal Mutualists.</title>
        <authorList>
            <consortium name="DOE Joint Genome Institute"/>
            <consortium name="Mycorrhizal Genomics Consortium"/>
            <person name="Kohler A."/>
            <person name="Kuo A."/>
            <person name="Nagy L.G."/>
            <person name="Floudas D."/>
            <person name="Copeland A."/>
            <person name="Barry K.W."/>
            <person name="Cichocki N."/>
            <person name="Veneault-Fourrey C."/>
            <person name="LaButti K."/>
            <person name="Lindquist E.A."/>
            <person name="Lipzen A."/>
            <person name="Lundell T."/>
            <person name="Morin E."/>
            <person name="Murat C."/>
            <person name="Riley R."/>
            <person name="Ohm R."/>
            <person name="Sun H."/>
            <person name="Tunlid A."/>
            <person name="Henrissat B."/>
            <person name="Grigoriev I.V."/>
            <person name="Hibbett D.S."/>
            <person name="Martin F."/>
        </authorList>
    </citation>
    <scope>NUCLEOTIDE SEQUENCE [LARGE SCALE GENOMIC DNA]</scope>
    <source>
        <strain evidence="4">Zn</strain>
    </source>
</reference>
<name>A0A0C3CVV3_OIDMZ</name>